<dbReference type="GO" id="GO:0016787">
    <property type="term" value="F:hydrolase activity"/>
    <property type="evidence" value="ECO:0007669"/>
    <property type="project" value="UniProtKB-KW"/>
</dbReference>
<feature type="domain" description="Carboxyltransferase" evidence="4">
    <location>
        <begin position="29"/>
        <end position="305"/>
    </location>
</feature>
<organism evidence="5 6">
    <name type="scientific">Fuscovulum blasticum DSM 2131</name>
    <dbReference type="NCBI Taxonomy" id="1188250"/>
    <lineage>
        <taxon>Bacteria</taxon>
        <taxon>Pseudomonadati</taxon>
        <taxon>Pseudomonadota</taxon>
        <taxon>Alphaproteobacteria</taxon>
        <taxon>Rhodobacterales</taxon>
        <taxon>Paracoccaceae</taxon>
        <taxon>Pseudogemmobacter</taxon>
    </lineage>
</organism>
<keyword evidence="1" id="KW-0547">Nucleotide-binding</keyword>
<dbReference type="Gene3D" id="2.40.100.10">
    <property type="entry name" value="Cyclophilin-like"/>
    <property type="match status" value="1"/>
</dbReference>
<keyword evidence="2 5" id="KW-0378">Hydrolase</keyword>
<evidence type="ECO:0000259" key="4">
    <source>
        <dbReference type="SMART" id="SM00797"/>
    </source>
</evidence>
<evidence type="ECO:0000256" key="3">
    <source>
        <dbReference type="ARBA" id="ARBA00022840"/>
    </source>
</evidence>
<protein>
    <submittedName>
        <fullName evidence="5">Allophanate hydrolase</fullName>
    </submittedName>
</protein>
<dbReference type="Proteomes" id="UP000241362">
    <property type="component" value="Unassembled WGS sequence"/>
</dbReference>
<evidence type="ECO:0000256" key="1">
    <source>
        <dbReference type="ARBA" id="ARBA00022741"/>
    </source>
</evidence>
<dbReference type="Pfam" id="PF02626">
    <property type="entry name" value="CT_A_B"/>
    <property type="match status" value="1"/>
</dbReference>
<dbReference type="InterPro" id="IPR003778">
    <property type="entry name" value="CT_A_B"/>
</dbReference>
<dbReference type="InterPro" id="IPR029000">
    <property type="entry name" value="Cyclophilin-like_dom_sf"/>
</dbReference>
<reference evidence="5 6" key="1">
    <citation type="submission" date="2018-03" db="EMBL/GenBank/DDBJ databases">
        <title>Rhodobacter blasticus.</title>
        <authorList>
            <person name="Meyer T.E."/>
            <person name="Miller S."/>
            <person name="Lodha T."/>
            <person name="Gandham S."/>
            <person name="Chintalapati S."/>
            <person name="Chintalapati V.R."/>
        </authorList>
    </citation>
    <scope>NUCLEOTIDE SEQUENCE [LARGE SCALE GENOMIC DNA]</scope>
    <source>
        <strain evidence="5 6">DSM 2131</strain>
    </source>
</reference>
<dbReference type="GO" id="GO:0005524">
    <property type="term" value="F:ATP binding"/>
    <property type="evidence" value="ECO:0007669"/>
    <property type="project" value="UniProtKB-KW"/>
</dbReference>
<dbReference type="EMBL" id="PZKE01000001">
    <property type="protein sequence ID" value="PTE16547.1"/>
    <property type="molecule type" value="Genomic_DNA"/>
</dbReference>
<dbReference type="PANTHER" id="PTHR43309:SF3">
    <property type="entry name" value="5-OXOPROLINASE SUBUNIT C"/>
    <property type="match status" value="1"/>
</dbReference>
<sequence length="324" mass="34499">MPMTEALLRVVFAGPHVTLQDGGRPGQMRFGVPASGPMDRKALRIANTALGNPPDATGIEVSPGGLVLDCLSGAVTLAMVGGGFILHIDGRKLGSWSVFTLRAGQRLTVRLGPWGSWACLAVAGHLISETWLGSTATHGLSGLGGGRLVAGRVLRVTGPSQCETAERSIPCPVWTRPRHLLHAVWGPQERFFPPEVRTRLATGTFLVSSAIDRMGLRLDGPSLPPEESLGIPSEPILRGSVQVAGDGRPMILLSDHQTTGGYPKIATLLADDVDGLVQCRPGDPLRFRLITPEEAVQIARQRARAVDQYLSALARPYLPTNSNE</sequence>
<gene>
    <name evidence="5" type="ORF">C5F44_01450</name>
</gene>
<comment type="caution">
    <text evidence="5">The sequence shown here is derived from an EMBL/GenBank/DDBJ whole genome shotgun (WGS) entry which is preliminary data.</text>
</comment>
<name>A0A2T4JFH3_FUSBL</name>
<dbReference type="PANTHER" id="PTHR43309">
    <property type="entry name" value="5-OXOPROLINASE SUBUNIT C"/>
    <property type="match status" value="1"/>
</dbReference>
<evidence type="ECO:0000256" key="2">
    <source>
        <dbReference type="ARBA" id="ARBA00022801"/>
    </source>
</evidence>
<keyword evidence="6" id="KW-1185">Reference proteome</keyword>
<dbReference type="InterPro" id="IPR052708">
    <property type="entry name" value="PxpC"/>
</dbReference>
<dbReference type="SMART" id="SM00797">
    <property type="entry name" value="AHS2"/>
    <property type="match status" value="1"/>
</dbReference>
<evidence type="ECO:0000313" key="6">
    <source>
        <dbReference type="Proteomes" id="UP000241362"/>
    </source>
</evidence>
<dbReference type="SUPFAM" id="SSF50891">
    <property type="entry name" value="Cyclophilin-like"/>
    <property type="match status" value="1"/>
</dbReference>
<evidence type="ECO:0000313" key="5">
    <source>
        <dbReference type="EMBL" id="PTE16547.1"/>
    </source>
</evidence>
<dbReference type="AlphaFoldDB" id="A0A2T4JFH3"/>
<proteinExistence type="predicted"/>
<keyword evidence="3" id="KW-0067">ATP-binding</keyword>
<accession>A0A2T4JFH3</accession>